<dbReference type="EMBL" id="NBAG03000258">
    <property type="protein sequence ID" value="PNI58686.1"/>
    <property type="molecule type" value="Genomic_DNA"/>
</dbReference>
<dbReference type="Proteomes" id="UP000236370">
    <property type="component" value="Unassembled WGS sequence"/>
</dbReference>
<comment type="subcellular location">
    <subcellularLocation>
        <location evidence="2">Cell membrane</location>
        <topology evidence="2">Peripheral membrane protein</topology>
    </subcellularLocation>
    <subcellularLocation>
        <location evidence="3">Cytoplasm</location>
    </subcellularLocation>
    <subcellularLocation>
        <location evidence="1">Nucleus</location>
    </subcellularLocation>
</comment>
<keyword evidence="4" id="KW-1003">Cell membrane</keyword>
<reference evidence="9 10" key="1">
    <citation type="submission" date="2017-12" db="EMBL/GenBank/DDBJ databases">
        <title>High-resolution comparative analysis of great ape genomes.</title>
        <authorList>
            <person name="Pollen A."/>
            <person name="Hastie A."/>
            <person name="Hormozdiari F."/>
            <person name="Dougherty M."/>
            <person name="Liu R."/>
            <person name="Chaisson M."/>
            <person name="Hoppe E."/>
            <person name="Hill C."/>
            <person name="Pang A."/>
            <person name="Hillier L."/>
            <person name="Baker C."/>
            <person name="Armstrong J."/>
            <person name="Shendure J."/>
            <person name="Paten B."/>
            <person name="Wilson R."/>
            <person name="Chao H."/>
            <person name="Schneider V."/>
            <person name="Ventura M."/>
            <person name="Kronenberg Z."/>
            <person name="Murali S."/>
            <person name="Gordon D."/>
            <person name="Cantsilieris S."/>
            <person name="Munson K."/>
            <person name="Nelson B."/>
            <person name="Raja A."/>
            <person name="Underwood J."/>
            <person name="Diekhans M."/>
            <person name="Fiddes I."/>
            <person name="Haussler D."/>
            <person name="Eichler E."/>
        </authorList>
    </citation>
    <scope>NUCLEOTIDE SEQUENCE [LARGE SCALE GENOMIC DNA]</scope>
    <source>
        <strain evidence="9">Yerkes chimp pedigree #C0471</strain>
    </source>
</reference>
<dbReference type="GO" id="GO:0005634">
    <property type="term" value="C:nucleus"/>
    <property type="evidence" value="ECO:0007669"/>
    <property type="project" value="UniProtKB-SubCell"/>
</dbReference>
<sequence>GRSRWSNLEKVCTSVNLNKACRKQEELDSSMEALTLNLTEVVKRQNSKSKKGFNQISTSQIKVDKVQIIGSNSCPFAVCLDQDERKILQSVVR</sequence>
<dbReference type="AlphaFoldDB" id="A0A2J8MGP7"/>
<gene>
    <name evidence="9" type="ORF">CK820_G0021122</name>
</gene>
<evidence type="ECO:0000313" key="10">
    <source>
        <dbReference type="Proteomes" id="UP000236370"/>
    </source>
</evidence>
<protein>
    <recommendedName>
        <fullName evidence="8">Phosphoinositide 3-kinase regulatory subunit 5</fullName>
    </recommendedName>
</protein>
<dbReference type="PANTHER" id="PTHR15593:SF2">
    <property type="entry name" value="PHOSPHOINOSITIDE 3-KINASE REGULATORY SUBUNIT 5"/>
    <property type="match status" value="1"/>
</dbReference>
<accession>A0A2J8MGP7</accession>
<dbReference type="GO" id="GO:0046935">
    <property type="term" value="F:1-phosphatidylinositol-3-kinase regulator activity"/>
    <property type="evidence" value="ECO:0007669"/>
    <property type="project" value="InterPro"/>
</dbReference>
<comment type="caution">
    <text evidence="9">The sequence shown here is derived from an EMBL/GenBank/DDBJ whole genome shotgun (WGS) entry which is preliminary data.</text>
</comment>
<dbReference type="GO" id="GO:0005886">
    <property type="term" value="C:plasma membrane"/>
    <property type="evidence" value="ECO:0007669"/>
    <property type="project" value="UniProtKB-SubCell"/>
</dbReference>
<evidence type="ECO:0000256" key="3">
    <source>
        <dbReference type="ARBA" id="ARBA00004496"/>
    </source>
</evidence>
<dbReference type="SMR" id="A0A2J8MGP7"/>
<evidence type="ECO:0000256" key="8">
    <source>
        <dbReference type="ARBA" id="ARBA00040195"/>
    </source>
</evidence>
<evidence type="ECO:0000256" key="5">
    <source>
        <dbReference type="ARBA" id="ARBA00022490"/>
    </source>
</evidence>
<dbReference type="InterPro" id="IPR019522">
    <property type="entry name" value="PIK3R5/6"/>
</dbReference>
<organism evidence="9 10">
    <name type="scientific">Pan troglodytes</name>
    <name type="common">Chimpanzee</name>
    <dbReference type="NCBI Taxonomy" id="9598"/>
    <lineage>
        <taxon>Eukaryota</taxon>
        <taxon>Metazoa</taxon>
        <taxon>Chordata</taxon>
        <taxon>Craniata</taxon>
        <taxon>Vertebrata</taxon>
        <taxon>Euteleostomi</taxon>
        <taxon>Mammalia</taxon>
        <taxon>Eutheria</taxon>
        <taxon>Euarchontoglires</taxon>
        <taxon>Primates</taxon>
        <taxon>Haplorrhini</taxon>
        <taxon>Catarrhini</taxon>
        <taxon>Hominidae</taxon>
        <taxon>Pan</taxon>
    </lineage>
</organism>
<feature type="non-terminal residue" evidence="9">
    <location>
        <position position="1"/>
    </location>
</feature>
<dbReference type="GO" id="GO:0005737">
    <property type="term" value="C:cytoplasm"/>
    <property type="evidence" value="ECO:0007669"/>
    <property type="project" value="UniProtKB-SubCell"/>
</dbReference>
<keyword evidence="6" id="KW-0472">Membrane</keyword>
<keyword evidence="5" id="KW-0963">Cytoplasm</keyword>
<dbReference type="Pfam" id="PF10486">
    <property type="entry name" value="PI3K_1B_p101"/>
    <property type="match status" value="1"/>
</dbReference>
<proteinExistence type="predicted"/>
<evidence type="ECO:0000256" key="1">
    <source>
        <dbReference type="ARBA" id="ARBA00004123"/>
    </source>
</evidence>
<evidence type="ECO:0000256" key="4">
    <source>
        <dbReference type="ARBA" id="ARBA00022475"/>
    </source>
</evidence>
<dbReference type="GO" id="GO:0005944">
    <property type="term" value="C:phosphatidylinositol 3-kinase complex, class IB"/>
    <property type="evidence" value="ECO:0007669"/>
    <property type="project" value="InterPro"/>
</dbReference>
<name>A0A2J8MGP7_PANTR</name>
<keyword evidence="7" id="KW-0539">Nucleus</keyword>
<evidence type="ECO:0000256" key="2">
    <source>
        <dbReference type="ARBA" id="ARBA00004202"/>
    </source>
</evidence>
<evidence type="ECO:0000256" key="7">
    <source>
        <dbReference type="ARBA" id="ARBA00023242"/>
    </source>
</evidence>
<evidence type="ECO:0000256" key="6">
    <source>
        <dbReference type="ARBA" id="ARBA00023136"/>
    </source>
</evidence>
<evidence type="ECO:0000313" key="9">
    <source>
        <dbReference type="EMBL" id="PNI58686.1"/>
    </source>
</evidence>
<dbReference type="PANTHER" id="PTHR15593">
    <property type="entry name" value="PHOSPHATIDYLINOSITOL 3-KINASE REGULATORY SUBUNIT"/>
    <property type="match status" value="1"/>
</dbReference>